<organism evidence="1 2">
    <name type="scientific">Mucilaginibacter polytrichastri</name>
    <dbReference type="NCBI Taxonomy" id="1302689"/>
    <lineage>
        <taxon>Bacteria</taxon>
        <taxon>Pseudomonadati</taxon>
        <taxon>Bacteroidota</taxon>
        <taxon>Sphingobacteriia</taxon>
        <taxon>Sphingobacteriales</taxon>
        <taxon>Sphingobacteriaceae</taxon>
        <taxon>Mucilaginibacter</taxon>
    </lineage>
</organism>
<evidence type="ECO:0000313" key="2">
    <source>
        <dbReference type="Proteomes" id="UP000186720"/>
    </source>
</evidence>
<protein>
    <submittedName>
        <fullName evidence="1">Uncharacterized protein</fullName>
    </submittedName>
</protein>
<dbReference type="EMBL" id="MPPL01000001">
    <property type="protein sequence ID" value="OKS87314.1"/>
    <property type="molecule type" value="Genomic_DNA"/>
</dbReference>
<keyword evidence="2" id="KW-1185">Reference proteome</keyword>
<accession>A0A1Q5ZZW5</accession>
<sequence>MQSIVFYNSFTITNYDIIPIICPSIFGETINVVIHKKFK</sequence>
<comment type="caution">
    <text evidence="1">The sequence shown here is derived from an EMBL/GenBank/DDBJ whole genome shotgun (WGS) entry which is preliminary data.</text>
</comment>
<proteinExistence type="predicted"/>
<dbReference type="AlphaFoldDB" id="A0A1Q5ZZW5"/>
<name>A0A1Q5ZZW5_9SPHI</name>
<reference evidence="1 2" key="1">
    <citation type="submission" date="2016-11" db="EMBL/GenBank/DDBJ databases">
        <title>Whole Genome Sequencing of Mucilaginibacter polytrichastri RG4-7(T) isolated from the moss sample.</title>
        <authorList>
            <person name="Li Y."/>
        </authorList>
    </citation>
    <scope>NUCLEOTIDE SEQUENCE [LARGE SCALE GENOMIC DNA]</scope>
    <source>
        <strain evidence="1 2">RG4-7</strain>
    </source>
</reference>
<evidence type="ECO:0000313" key="1">
    <source>
        <dbReference type="EMBL" id="OKS87314.1"/>
    </source>
</evidence>
<gene>
    <name evidence="1" type="ORF">RG47T_2774</name>
</gene>
<dbReference type="Proteomes" id="UP000186720">
    <property type="component" value="Unassembled WGS sequence"/>
</dbReference>